<dbReference type="AlphaFoldDB" id="A0A7W3R7L9"/>
<evidence type="ECO:0000313" key="3">
    <source>
        <dbReference type="Proteomes" id="UP000539313"/>
    </source>
</evidence>
<dbReference type="EMBL" id="JACJII010000001">
    <property type="protein sequence ID" value="MBA9003328.1"/>
    <property type="molecule type" value="Genomic_DNA"/>
</dbReference>
<reference evidence="2 3" key="1">
    <citation type="submission" date="2020-08" db="EMBL/GenBank/DDBJ databases">
        <title>Sequencing the genomes of 1000 actinobacteria strains.</title>
        <authorList>
            <person name="Klenk H.-P."/>
        </authorList>
    </citation>
    <scope>NUCLEOTIDE SEQUENCE [LARGE SCALE GENOMIC DNA]</scope>
    <source>
        <strain evidence="2 3">DSM 45823</strain>
    </source>
</reference>
<keyword evidence="3" id="KW-1185">Reference proteome</keyword>
<protein>
    <submittedName>
        <fullName evidence="2">Uncharacterized protein</fullName>
    </submittedName>
</protein>
<accession>A0A7W3R7L9</accession>
<comment type="caution">
    <text evidence="2">The sequence shown here is derived from an EMBL/GenBank/DDBJ whole genome shotgun (WGS) entry which is preliminary data.</text>
</comment>
<evidence type="ECO:0000313" key="2">
    <source>
        <dbReference type="EMBL" id="MBA9003328.1"/>
    </source>
</evidence>
<proteinExistence type="predicted"/>
<name>A0A7W3R7L9_9ACTN</name>
<organism evidence="2 3">
    <name type="scientific">Thermomonospora cellulosilytica</name>
    <dbReference type="NCBI Taxonomy" id="1411118"/>
    <lineage>
        <taxon>Bacteria</taxon>
        <taxon>Bacillati</taxon>
        <taxon>Actinomycetota</taxon>
        <taxon>Actinomycetes</taxon>
        <taxon>Streptosporangiales</taxon>
        <taxon>Thermomonosporaceae</taxon>
        <taxon>Thermomonospora</taxon>
    </lineage>
</organism>
<sequence>MTERVLISGAGIAGPALKKAGLTEESRAHQTGDAVPAYRA</sequence>
<feature type="region of interest" description="Disordered" evidence="1">
    <location>
        <begin position="18"/>
        <end position="40"/>
    </location>
</feature>
<dbReference type="RefSeq" id="WP_281402040.1">
    <property type="nucleotide sequence ID" value="NZ_JACJII010000001.1"/>
</dbReference>
<feature type="compositionally biased region" description="Basic and acidic residues" evidence="1">
    <location>
        <begin position="21"/>
        <end position="30"/>
    </location>
</feature>
<evidence type="ECO:0000256" key="1">
    <source>
        <dbReference type="SAM" id="MobiDB-lite"/>
    </source>
</evidence>
<dbReference type="Proteomes" id="UP000539313">
    <property type="component" value="Unassembled WGS sequence"/>
</dbReference>
<gene>
    <name evidence="2" type="ORF">HNR21_002210</name>
</gene>